<dbReference type="InterPro" id="IPR007138">
    <property type="entry name" value="ABM_dom"/>
</dbReference>
<organism evidence="2 3">
    <name type="scientific">Pontibacillus litoralis JSM 072002</name>
    <dbReference type="NCBI Taxonomy" id="1385512"/>
    <lineage>
        <taxon>Bacteria</taxon>
        <taxon>Bacillati</taxon>
        <taxon>Bacillota</taxon>
        <taxon>Bacilli</taxon>
        <taxon>Bacillales</taxon>
        <taxon>Bacillaceae</taxon>
        <taxon>Pontibacillus</taxon>
    </lineage>
</organism>
<reference evidence="2 3" key="1">
    <citation type="submission" date="2013-08" db="EMBL/GenBank/DDBJ databases">
        <authorList>
            <person name="Huang J."/>
            <person name="Wang G."/>
        </authorList>
    </citation>
    <scope>NUCLEOTIDE SEQUENCE [LARGE SCALE GENOMIC DNA]</scope>
    <source>
        <strain evidence="2 3">JSM 072002</strain>
    </source>
</reference>
<accession>A0A0A5G003</accession>
<dbReference type="Pfam" id="PF03992">
    <property type="entry name" value="ABM"/>
    <property type="match status" value="1"/>
</dbReference>
<evidence type="ECO:0000313" key="2">
    <source>
        <dbReference type="EMBL" id="KGX84413.1"/>
    </source>
</evidence>
<protein>
    <recommendedName>
        <fullName evidence="1">ABM domain-containing protein</fullName>
    </recommendedName>
</protein>
<dbReference type="eggNOG" id="COG2329">
    <property type="taxonomic scope" value="Bacteria"/>
</dbReference>
<evidence type="ECO:0000313" key="3">
    <source>
        <dbReference type="Proteomes" id="UP000030401"/>
    </source>
</evidence>
<dbReference type="SUPFAM" id="SSF54909">
    <property type="entry name" value="Dimeric alpha+beta barrel"/>
    <property type="match status" value="1"/>
</dbReference>
<dbReference type="Gene3D" id="3.30.70.100">
    <property type="match status" value="1"/>
</dbReference>
<name>A0A0A5G003_9BACI</name>
<dbReference type="AlphaFoldDB" id="A0A0A5G003"/>
<dbReference type="Proteomes" id="UP000030401">
    <property type="component" value="Unassembled WGS sequence"/>
</dbReference>
<comment type="caution">
    <text evidence="2">The sequence shown here is derived from an EMBL/GenBank/DDBJ whole genome shotgun (WGS) entry which is preliminary data.</text>
</comment>
<dbReference type="EMBL" id="AVPG01000039">
    <property type="protein sequence ID" value="KGX84413.1"/>
    <property type="molecule type" value="Genomic_DNA"/>
</dbReference>
<dbReference type="STRING" id="1385512.N784_13515"/>
<keyword evidence="3" id="KW-1185">Reference proteome</keyword>
<sequence>MFIASNTLQIKKGFGDYIVRRFQKRQGIEEMPGFIELYVTSTRNLEKQDEVMVLTYWENETSFQNWLHSNQFKEAHNNKSPVNKNGERIVLSNQIGLHDVKVHSKSTIEKAG</sequence>
<evidence type="ECO:0000259" key="1">
    <source>
        <dbReference type="PROSITE" id="PS51725"/>
    </source>
</evidence>
<dbReference type="PANTHER" id="PTHR34474">
    <property type="entry name" value="SIGNAL TRANSDUCTION PROTEIN TRAP"/>
    <property type="match status" value="1"/>
</dbReference>
<dbReference type="PANTHER" id="PTHR34474:SF4">
    <property type="entry name" value="HEME OXYGENASE (STAPHYLOBILIN-PRODUCING) 1"/>
    <property type="match status" value="1"/>
</dbReference>
<proteinExistence type="predicted"/>
<dbReference type="RefSeq" id="WP_036836303.1">
    <property type="nucleotide sequence ID" value="NZ_AVPG01000039.1"/>
</dbReference>
<dbReference type="InterPro" id="IPR050404">
    <property type="entry name" value="Heme-degrading_MO"/>
</dbReference>
<dbReference type="OrthoDB" id="384737at2"/>
<feature type="domain" description="ABM" evidence="1">
    <location>
        <begin position="2"/>
        <end position="91"/>
    </location>
</feature>
<dbReference type="InterPro" id="IPR011008">
    <property type="entry name" value="Dimeric_a/b-barrel"/>
</dbReference>
<dbReference type="PROSITE" id="PS51725">
    <property type="entry name" value="ABM"/>
    <property type="match status" value="1"/>
</dbReference>
<gene>
    <name evidence="2" type="ORF">N784_13515</name>
</gene>